<dbReference type="OrthoDB" id="101778at2759"/>
<name>A0A329SEF6_9STRA</name>
<protein>
    <submittedName>
        <fullName evidence="1">Uncharacterized protein</fullName>
    </submittedName>
</protein>
<dbReference type="VEuPathDB" id="FungiDB:PC110_g9286"/>
<organism evidence="1 2">
    <name type="scientific">Phytophthora cactorum</name>
    <dbReference type="NCBI Taxonomy" id="29920"/>
    <lineage>
        <taxon>Eukaryota</taxon>
        <taxon>Sar</taxon>
        <taxon>Stramenopiles</taxon>
        <taxon>Oomycota</taxon>
        <taxon>Peronosporomycetes</taxon>
        <taxon>Peronosporales</taxon>
        <taxon>Peronosporaceae</taxon>
        <taxon>Phytophthora</taxon>
    </lineage>
</organism>
<keyword evidence="2" id="KW-1185">Reference proteome</keyword>
<evidence type="ECO:0000313" key="2">
    <source>
        <dbReference type="Proteomes" id="UP000251314"/>
    </source>
</evidence>
<proteinExistence type="predicted"/>
<accession>A0A329SEF6</accession>
<reference evidence="1 2" key="1">
    <citation type="submission" date="2018-01" db="EMBL/GenBank/DDBJ databases">
        <title>Draft genome of the strawberry crown rot pathogen Phytophthora cactorum.</title>
        <authorList>
            <person name="Armitage A.D."/>
            <person name="Lysoe E."/>
            <person name="Nellist C.F."/>
            <person name="Harrison R.J."/>
            <person name="Brurberg M.B."/>
        </authorList>
    </citation>
    <scope>NUCLEOTIDE SEQUENCE [LARGE SCALE GENOMIC DNA]</scope>
    <source>
        <strain evidence="1 2">10300</strain>
    </source>
</reference>
<dbReference type="EMBL" id="MJFZ01000202">
    <property type="protein sequence ID" value="RAW34396.1"/>
    <property type="molecule type" value="Genomic_DNA"/>
</dbReference>
<sequence length="309" mass="33872">MDASDTALCALVPSARLVLRYRFSAGERQLIQATKTAPAIGFAINYRELLSCAVPVHTWGQPGAEQGSVTEVVPVHVQFRIDNMSTIIRHLGRWEVVLKLRVPSTPVPGADNQIADTGSRFYNQTNGGHLRSGSNQAYYPRAHSVAAPTNDTYRAALQAWYSLSSRSGIHPVMIGYSKDAKIQAISDFIIHGFQYGYGSSRPIRGATIAATLHGIVHFFQAAALNFLSNHPQIRMVLKGSYRLNGPVCHKTPSRLSYSNAATGPSICRLLPTKVYEGALCMAFFFLLRRSEIASKGKTHFHGSLSRQLT</sequence>
<evidence type="ECO:0000313" key="1">
    <source>
        <dbReference type="EMBL" id="RAW34396.1"/>
    </source>
</evidence>
<dbReference type="AlphaFoldDB" id="A0A329SEF6"/>
<dbReference type="Proteomes" id="UP000251314">
    <property type="component" value="Unassembled WGS sequence"/>
</dbReference>
<gene>
    <name evidence="1" type="ORF">PC110_g9286</name>
</gene>
<comment type="caution">
    <text evidence="1">The sequence shown here is derived from an EMBL/GenBank/DDBJ whole genome shotgun (WGS) entry which is preliminary data.</text>
</comment>